<feature type="signal peptide" evidence="1">
    <location>
        <begin position="1"/>
        <end position="21"/>
    </location>
</feature>
<sequence>MKIMKKILAAVLIAVSFPVLGAAQAQLTTRKVKIEDFTEKVTKVVLTGNVFFDATFEEEIKNRWVISPYEFCTLEEFDQIKTDPDYYFLIKVKGQFRRESEPGLEFLSVLKGGPEAEKGLDRMMDLITFPLAAADSPSGRETVFLPLILDIIQQHIISSTETDLVAYSSLGAYSNNLGHIRDCLTVLAEDDLSSEITPVVRRIYIKSSVTVEDTDVVDRYVADNAPGTVVSYTVCPEDPQPGSFCYKMLIDVENSELCYFRKHRITRKTGPGFLLEDIKRIAEFAE</sequence>
<evidence type="ECO:0000256" key="1">
    <source>
        <dbReference type="SAM" id="SignalP"/>
    </source>
</evidence>
<gene>
    <name evidence="2" type="ORF">IAB80_01935</name>
</gene>
<comment type="caution">
    <text evidence="2">The sequence shown here is derived from an EMBL/GenBank/DDBJ whole genome shotgun (WGS) entry which is preliminary data.</text>
</comment>
<reference evidence="2" key="1">
    <citation type="submission" date="2020-10" db="EMBL/GenBank/DDBJ databases">
        <authorList>
            <person name="Gilroy R."/>
        </authorList>
    </citation>
    <scope>NUCLEOTIDE SEQUENCE</scope>
    <source>
        <strain evidence="2">2478</strain>
    </source>
</reference>
<dbReference type="Proteomes" id="UP000823771">
    <property type="component" value="Unassembled WGS sequence"/>
</dbReference>
<proteinExistence type="predicted"/>
<evidence type="ECO:0000313" key="3">
    <source>
        <dbReference type="Proteomes" id="UP000823771"/>
    </source>
</evidence>
<name>A0A9D9NL95_9BACT</name>
<protein>
    <submittedName>
        <fullName evidence="2">Uncharacterized protein</fullName>
    </submittedName>
</protein>
<reference evidence="2" key="2">
    <citation type="journal article" date="2021" name="PeerJ">
        <title>Extensive microbial diversity within the chicken gut microbiome revealed by metagenomics and culture.</title>
        <authorList>
            <person name="Gilroy R."/>
            <person name="Ravi A."/>
            <person name="Getino M."/>
            <person name="Pursley I."/>
            <person name="Horton D.L."/>
            <person name="Alikhan N.F."/>
            <person name="Baker D."/>
            <person name="Gharbi K."/>
            <person name="Hall N."/>
            <person name="Watson M."/>
            <person name="Adriaenssens E.M."/>
            <person name="Foster-Nyarko E."/>
            <person name="Jarju S."/>
            <person name="Secka A."/>
            <person name="Antonio M."/>
            <person name="Oren A."/>
            <person name="Chaudhuri R.R."/>
            <person name="La Ragione R."/>
            <person name="Hildebrand F."/>
            <person name="Pallen M.J."/>
        </authorList>
    </citation>
    <scope>NUCLEOTIDE SEQUENCE</scope>
    <source>
        <strain evidence="2">2478</strain>
    </source>
</reference>
<dbReference type="AlphaFoldDB" id="A0A9D9NL95"/>
<organism evidence="2 3">
    <name type="scientific">Candidatus Cryptobacteroides excrementipullorum</name>
    <dbReference type="NCBI Taxonomy" id="2840761"/>
    <lineage>
        <taxon>Bacteria</taxon>
        <taxon>Pseudomonadati</taxon>
        <taxon>Bacteroidota</taxon>
        <taxon>Bacteroidia</taxon>
        <taxon>Bacteroidales</taxon>
        <taxon>Candidatus Cryptobacteroides</taxon>
    </lineage>
</organism>
<accession>A0A9D9NL95</accession>
<dbReference type="EMBL" id="JADILZ010000018">
    <property type="protein sequence ID" value="MBO8477647.1"/>
    <property type="molecule type" value="Genomic_DNA"/>
</dbReference>
<feature type="chain" id="PRO_5039155115" evidence="1">
    <location>
        <begin position="22"/>
        <end position="286"/>
    </location>
</feature>
<evidence type="ECO:0000313" key="2">
    <source>
        <dbReference type="EMBL" id="MBO8477647.1"/>
    </source>
</evidence>
<keyword evidence="1" id="KW-0732">Signal</keyword>